<keyword evidence="7 10" id="KW-0479">Metal-binding</keyword>
<keyword evidence="13" id="KW-1185">Reference proteome</keyword>
<dbReference type="PROSITE" id="PS00793">
    <property type="entry name" value="DHPS_2"/>
    <property type="match status" value="1"/>
</dbReference>
<sequence length="289" mass="30031">MSVLPLPPAPTVQAAPPAPPALPGGLALPCGRAAIMGILNVTPDSFSDGGRYTDPSAALAHARAMVRAGADLIDVGGESTRPNSTRIGADQEWERIGAVVEALAGEGVIVSVDTLHASTAREAARAGAAIINDVSGGRWDPEMNRVVAQCGCAYIIQHYRALPGMPGESFDYGDDLVGTLVARINSQVSDAIDAGVTPDKIVIDPGLGFSLTVDQCWQILSELPRLCSYGYPVLIGASRKRFVKALGGDVDTDSASIAAHSVRFGAWAVRVHDIAATVAAIARKENDVE</sequence>
<dbReference type="InterPro" id="IPR006390">
    <property type="entry name" value="DHP_synth_dom"/>
</dbReference>
<evidence type="ECO:0000256" key="1">
    <source>
        <dbReference type="ARBA" id="ARBA00000012"/>
    </source>
</evidence>
<dbReference type="GO" id="GO:0046872">
    <property type="term" value="F:metal ion binding"/>
    <property type="evidence" value="ECO:0007669"/>
    <property type="project" value="UniProtKB-KW"/>
</dbReference>
<feature type="domain" description="Pterin-binding" evidence="11">
    <location>
        <begin position="33"/>
        <end position="289"/>
    </location>
</feature>
<keyword evidence="8 10" id="KW-0460">Magnesium</keyword>
<proteinExistence type="inferred from homology"/>
<comment type="function">
    <text evidence="10">Catalyzes the condensation of para-aminobenzoate (pABA) with 6-hydroxymethyl-7,8-dihydropterin diphosphate (DHPt-PP) to form 7,8-dihydropteroate (H2Pte), the immediate precursor of folate derivatives.</text>
</comment>
<gene>
    <name evidence="12" type="primary">folP</name>
    <name evidence="12" type="ORF">I6H42_08930</name>
</gene>
<dbReference type="InterPro" id="IPR045031">
    <property type="entry name" value="DHP_synth-like"/>
</dbReference>
<dbReference type="InterPro" id="IPR011005">
    <property type="entry name" value="Dihydropteroate_synth-like_sf"/>
</dbReference>
<evidence type="ECO:0000256" key="4">
    <source>
        <dbReference type="ARBA" id="ARBA00009503"/>
    </source>
</evidence>
<evidence type="ECO:0000313" key="13">
    <source>
        <dbReference type="Proteomes" id="UP000595220"/>
    </source>
</evidence>
<dbReference type="EMBL" id="CP066065">
    <property type="protein sequence ID" value="QQC43864.1"/>
    <property type="molecule type" value="Genomic_DNA"/>
</dbReference>
<dbReference type="Proteomes" id="UP000595220">
    <property type="component" value="Chromosome"/>
</dbReference>
<name>A0AAP9Y7I8_9ACTO</name>
<accession>A0AAP9Y7I8</accession>
<evidence type="ECO:0000256" key="7">
    <source>
        <dbReference type="ARBA" id="ARBA00022723"/>
    </source>
</evidence>
<dbReference type="InterPro" id="IPR000489">
    <property type="entry name" value="Pterin-binding_dom"/>
</dbReference>
<evidence type="ECO:0000256" key="6">
    <source>
        <dbReference type="ARBA" id="ARBA00022679"/>
    </source>
</evidence>
<dbReference type="PANTHER" id="PTHR20941">
    <property type="entry name" value="FOLATE SYNTHESIS PROTEINS"/>
    <property type="match status" value="1"/>
</dbReference>
<comment type="similarity">
    <text evidence="4 10">Belongs to the DHPS family.</text>
</comment>
<evidence type="ECO:0000256" key="3">
    <source>
        <dbReference type="ARBA" id="ARBA00004763"/>
    </source>
</evidence>
<dbReference type="SUPFAM" id="SSF51717">
    <property type="entry name" value="Dihydropteroate synthetase-like"/>
    <property type="match status" value="1"/>
</dbReference>
<evidence type="ECO:0000256" key="5">
    <source>
        <dbReference type="ARBA" id="ARBA00012458"/>
    </source>
</evidence>
<evidence type="ECO:0000259" key="11">
    <source>
        <dbReference type="PROSITE" id="PS50972"/>
    </source>
</evidence>
<dbReference type="NCBIfam" id="TIGR01496">
    <property type="entry name" value="DHPS"/>
    <property type="match status" value="1"/>
</dbReference>
<keyword evidence="9 10" id="KW-0289">Folate biosynthesis</keyword>
<dbReference type="PROSITE" id="PS50972">
    <property type="entry name" value="PTERIN_BINDING"/>
    <property type="match status" value="1"/>
</dbReference>
<evidence type="ECO:0000256" key="9">
    <source>
        <dbReference type="ARBA" id="ARBA00022909"/>
    </source>
</evidence>
<comment type="pathway">
    <text evidence="3 10">Cofactor biosynthesis; tetrahydrofolate biosynthesis; 7,8-dihydrofolate from 2-amino-4-hydroxy-6-hydroxymethyl-7,8-dihydropteridine diphosphate and 4-aminobenzoate: step 1/2.</text>
</comment>
<dbReference type="Gene3D" id="3.20.20.20">
    <property type="entry name" value="Dihydropteroate synthase-like"/>
    <property type="match status" value="1"/>
</dbReference>
<evidence type="ECO:0000256" key="8">
    <source>
        <dbReference type="ARBA" id="ARBA00022842"/>
    </source>
</evidence>
<keyword evidence="6 10" id="KW-0808">Transferase</keyword>
<dbReference type="RefSeq" id="WP_074633114.1">
    <property type="nucleotide sequence ID" value="NZ_CP066065.1"/>
</dbReference>
<comment type="cofactor">
    <cofactor evidence="2 10">
        <name>Mg(2+)</name>
        <dbReference type="ChEBI" id="CHEBI:18420"/>
    </cofactor>
</comment>
<evidence type="ECO:0000256" key="2">
    <source>
        <dbReference type="ARBA" id="ARBA00001946"/>
    </source>
</evidence>
<evidence type="ECO:0000256" key="10">
    <source>
        <dbReference type="RuleBase" id="RU361205"/>
    </source>
</evidence>
<organism evidence="12 13">
    <name type="scientific">Schaalia meyeri</name>
    <dbReference type="NCBI Taxonomy" id="52773"/>
    <lineage>
        <taxon>Bacteria</taxon>
        <taxon>Bacillati</taxon>
        <taxon>Actinomycetota</taxon>
        <taxon>Actinomycetes</taxon>
        <taxon>Actinomycetales</taxon>
        <taxon>Actinomycetaceae</taxon>
        <taxon>Schaalia</taxon>
    </lineage>
</organism>
<dbReference type="GO" id="GO:0005829">
    <property type="term" value="C:cytosol"/>
    <property type="evidence" value="ECO:0007669"/>
    <property type="project" value="TreeGrafter"/>
</dbReference>
<dbReference type="GO" id="GO:0046656">
    <property type="term" value="P:folic acid biosynthetic process"/>
    <property type="evidence" value="ECO:0007669"/>
    <property type="project" value="UniProtKB-KW"/>
</dbReference>
<dbReference type="EC" id="2.5.1.15" evidence="5 10"/>
<dbReference type="PANTHER" id="PTHR20941:SF1">
    <property type="entry name" value="FOLIC ACID SYNTHESIS PROTEIN FOL1"/>
    <property type="match status" value="1"/>
</dbReference>
<dbReference type="PROSITE" id="PS00792">
    <property type="entry name" value="DHPS_1"/>
    <property type="match status" value="1"/>
</dbReference>
<dbReference type="AlphaFoldDB" id="A0AAP9Y7I8"/>
<dbReference type="GO" id="GO:0004156">
    <property type="term" value="F:dihydropteroate synthase activity"/>
    <property type="evidence" value="ECO:0007669"/>
    <property type="project" value="UniProtKB-EC"/>
</dbReference>
<comment type="catalytic activity">
    <reaction evidence="1">
        <text>(7,8-dihydropterin-6-yl)methyl diphosphate + 4-aminobenzoate = 7,8-dihydropteroate + diphosphate</text>
        <dbReference type="Rhea" id="RHEA:19949"/>
        <dbReference type="ChEBI" id="CHEBI:17836"/>
        <dbReference type="ChEBI" id="CHEBI:17839"/>
        <dbReference type="ChEBI" id="CHEBI:33019"/>
        <dbReference type="ChEBI" id="CHEBI:72950"/>
        <dbReference type="EC" id="2.5.1.15"/>
    </reaction>
</comment>
<evidence type="ECO:0000313" key="12">
    <source>
        <dbReference type="EMBL" id="QQC43864.1"/>
    </source>
</evidence>
<reference evidence="12 13" key="1">
    <citation type="submission" date="2020-12" db="EMBL/GenBank/DDBJ databases">
        <title>FDA dAtabase for Regulatory Grade micrObial Sequences (FDA-ARGOS): Supporting development and validation of Infectious Disease Dx tests.</title>
        <authorList>
            <person name="Sproer C."/>
            <person name="Gronow S."/>
            <person name="Severitt S."/>
            <person name="Schroder I."/>
            <person name="Tallon L."/>
            <person name="Sadzewicz L."/>
            <person name="Zhao X."/>
            <person name="Boylan J."/>
            <person name="Ott S."/>
            <person name="Bowen H."/>
            <person name="Vavikolanu K."/>
            <person name="Mehta A."/>
            <person name="Aluvathingal J."/>
            <person name="Nadendla S."/>
            <person name="Lowell S."/>
            <person name="Myers T."/>
            <person name="Yan Y."/>
            <person name="Sichtig H."/>
        </authorList>
    </citation>
    <scope>NUCLEOTIDE SEQUENCE [LARGE SCALE GENOMIC DNA]</scope>
    <source>
        <strain evidence="12 13">FDAARGOS_985</strain>
    </source>
</reference>
<dbReference type="CDD" id="cd00739">
    <property type="entry name" value="DHPS"/>
    <property type="match status" value="1"/>
</dbReference>
<dbReference type="GO" id="GO:0046654">
    <property type="term" value="P:tetrahydrofolate biosynthetic process"/>
    <property type="evidence" value="ECO:0007669"/>
    <property type="project" value="TreeGrafter"/>
</dbReference>
<protein>
    <recommendedName>
        <fullName evidence="5 10">Dihydropteroate synthase</fullName>
        <shortName evidence="10">DHPS</shortName>
        <ecNumber evidence="5 10">2.5.1.15</ecNumber>
    </recommendedName>
    <alternativeName>
        <fullName evidence="10">Dihydropteroate pyrophosphorylase</fullName>
    </alternativeName>
</protein>
<dbReference type="Pfam" id="PF00809">
    <property type="entry name" value="Pterin_bind"/>
    <property type="match status" value="1"/>
</dbReference>